<dbReference type="AlphaFoldDB" id="A0A916YIR9"/>
<gene>
    <name evidence="2" type="ORF">GCM10011514_08400</name>
</gene>
<name>A0A916YIR9_9BACT</name>
<dbReference type="Pfam" id="PF07791">
    <property type="entry name" value="Imm11"/>
    <property type="match status" value="1"/>
</dbReference>
<evidence type="ECO:0000313" key="3">
    <source>
        <dbReference type="Proteomes" id="UP000609064"/>
    </source>
</evidence>
<proteinExistence type="predicted"/>
<evidence type="ECO:0000313" key="2">
    <source>
        <dbReference type="EMBL" id="GGD46732.1"/>
    </source>
</evidence>
<organism evidence="2 3">
    <name type="scientific">Emticicia aquatilis</name>
    <dbReference type="NCBI Taxonomy" id="1537369"/>
    <lineage>
        <taxon>Bacteria</taxon>
        <taxon>Pseudomonadati</taxon>
        <taxon>Bacteroidota</taxon>
        <taxon>Cytophagia</taxon>
        <taxon>Cytophagales</taxon>
        <taxon>Leadbetterellaceae</taxon>
        <taxon>Emticicia</taxon>
    </lineage>
</organism>
<dbReference type="Proteomes" id="UP000609064">
    <property type="component" value="Unassembled WGS sequence"/>
</dbReference>
<protein>
    <recommendedName>
        <fullName evidence="1">Immunity MXAN-0049 protein domain-containing protein</fullName>
    </recommendedName>
</protein>
<feature type="domain" description="Immunity MXAN-0049 protein" evidence="1">
    <location>
        <begin position="40"/>
        <end position="182"/>
    </location>
</feature>
<reference evidence="2" key="2">
    <citation type="submission" date="2020-09" db="EMBL/GenBank/DDBJ databases">
        <authorList>
            <person name="Sun Q."/>
            <person name="Zhou Y."/>
        </authorList>
    </citation>
    <scope>NUCLEOTIDE SEQUENCE</scope>
    <source>
        <strain evidence="2">CGMCC 1.15958</strain>
    </source>
</reference>
<dbReference type="RefSeq" id="WP_188764787.1">
    <property type="nucleotide sequence ID" value="NZ_BMKK01000002.1"/>
</dbReference>
<accession>A0A916YIR9</accession>
<dbReference type="EMBL" id="BMKK01000002">
    <property type="protein sequence ID" value="GGD46732.1"/>
    <property type="molecule type" value="Genomic_DNA"/>
</dbReference>
<evidence type="ECO:0000259" key="1">
    <source>
        <dbReference type="Pfam" id="PF07791"/>
    </source>
</evidence>
<dbReference type="InterPro" id="IPR012433">
    <property type="entry name" value="Imm11"/>
</dbReference>
<sequence length="188" mass="22190">MMKYYRLLDKLNIRNRWFLGEVYSSKKVNIWNYISIKNSKLDSNQKLVMDIIENGEALDFTFSAFDVPIVSERIKSILDDEEVFFIPINIKKSKENFYILVIKKYIDAVDSDLSDFLLWEENNKIRPDLAGTYKVFQKLIVDGNKTESSNIFRIENYEIALIISEDIMKKFKKYKITGIDYKCVSCLD</sequence>
<reference evidence="2" key="1">
    <citation type="journal article" date="2014" name="Int. J. Syst. Evol. Microbiol.">
        <title>Complete genome sequence of Corynebacterium casei LMG S-19264T (=DSM 44701T), isolated from a smear-ripened cheese.</title>
        <authorList>
            <consortium name="US DOE Joint Genome Institute (JGI-PGF)"/>
            <person name="Walter F."/>
            <person name="Albersmeier A."/>
            <person name="Kalinowski J."/>
            <person name="Ruckert C."/>
        </authorList>
    </citation>
    <scope>NUCLEOTIDE SEQUENCE</scope>
    <source>
        <strain evidence="2">CGMCC 1.15958</strain>
    </source>
</reference>
<keyword evidence="3" id="KW-1185">Reference proteome</keyword>
<comment type="caution">
    <text evidence="2">The sequence shown here is derived from an EMBL/GenBank/DDBJ whole genome shotgun (WGS) entry which is preliminary data.</text>
</comment>